<evidence type="ECO:0000256" key="1">
    <source>
        <dbReference type="ARBA" id="ARBA00003979"/>
    </source>
</evidence>
<name>A0A6A6QM47_9PEZI</name>
<dbReference type="GO" id="GO:0032958">
    <property type="term" value="P:inositol phosphate biosynthetic process"/>
    <property type="evidence" value="ECO:0007669"/>
    <property type="project" value="TreeGrafter"/>
</dbReference>
<comment type="domain">
    <text evidence="9">The EXKPK motif is conserved in inositol-pentakisphosphate 2-kinases of both family 1 and 2.</text>
</comment>
<proteinExistence type="inferred from homology"/>
<evidence type="ECO:0000256" key="4">
    <source>
        <dbReference type="ARBA" id="ARBA00014846"/>
    </source>
</evidence>
<evidence type="ECO:0000313" key="10">
    <source>
        <dbReference type="EMBL" id="KAF2492803.1"/>
    </source>
</evidence>
<evidence type="ECO:0000256" key="9">
    <source>
        <dbReference type="RuleBase" id="RU364126"/>
    </source>
</evidence>
<evidence type="ECO:0000313" key="11">
    <source>
        <dbReference type="Proteomes" id="UP000799750"/>
    </source>
</evidence>
<reference evidence="10" key="1">
    <citation type="journal article" date="2020" name="Stud. Mycol.">
        <title>101 Dothideomycetes genomes: a test case for predicting lifestyles and emergence of pathogens.</title>
        <authorList>
            <person name="Haridas S."/>
            <person name="Albert R."/>
            <person name="Binder M."/>
            <person name="Bloem J."/>
            <person name="Labutti K."/>
            <person name="Salamov A."/>
            <person name="Andreopoulos B."/>
            <person name="Baker S."/>
            <person name="Barry K."/>
            <person name="Bills G."/>
            <person name="Bluhm B."/>
            <person name="Cannon C."/>
            <person name="Castanera R."/>
            <person name="Culley D."/>
            <person name="Daum C."/>
            <person name="Ezra D."/>
            <person name="Gonzalez J."/>
            <person name="Henrissat B."/>
            <person name="Kuo A."/>
            <person name="Liang C."/>
            <person name="Lipzen A."/>
            <person name="Lutzoni F."/>
            <person name="Magnuson J."/>
            <person name="Mondo S."/>
            <person name="Nolan M."/>
            <person name="Ohm R."/>
            <person name="Pangilinan J."/>
            <person name="Park H.-J."/>
            <person name="Ramirez L."/>
            <person name="Alfaro M."/>
            <person name="Sun H."/>
            <person name="Tritt A."/>
            <person name="Yoshinaga Y."/>
            <person name="Zwiers L.-H."/>
            <person name="Turgeon B."/>
            <person name="Goodwin S."/>
            <person name="Spatafora J."/>
            <person name="Crous P."/>
            <person name="Grigoriev I."/>
        </authorList>
    </citation>
    <scope>NUCLEOTIDE SEQUENCE</scope>
    <source>
        <strain evidence="10">CBS 269.34</strain>
    </source>
</reference>
<dbReference type="PANTHER" id="PTHR14456:SF2">
    <property type="entry name" value="INOSITOL-PENTAKISPHOSPHATE 2-KINASE"/>
    <property type="match status" value="1"/>
</dbReference>
<dbReference type="PANTHER" id="PTHR14456">
    <property type="entry name" value="INOSITOL POLYPHOSPHATE KINASE 1"/>
    <property type="match status" value="1"/>
</dbReference>
<comment type="catalytic activity">
    <reaction evidence="9">
        <text>1D-myo-inositol 1,3,4,5,6-pentakisphosphate + ATP = 1D-myo-inositol hexakisphosphate + ADP + H(+)</text>
        <dbReference type="Rhea" id="RHEA:20313"/>
        <dbReference type="ChEBI" id="CHEBI:15378"/>
        <dbReference type="ChEBI" id="CHEBI:30616"/>
        <dbReference type="ChEBI" id="CHEBI:57733"/>
        <dbReference type="ChEBI" id="CHEBI:58130"/>
        <dbReference type="ChEBI" id="CHEBI:456216"/>
        <dbReference type="EC" id="2.7.1.158"/>
    </reaction>
</comment>
<dbReference type="GO" id="GO:0005524">
    <property type="term" value="F:ATP binding"/>
    <property type="evidence" value="ECO:0007669"/>
    <property type="project" value="UniProtKB-KW"/>
</dbReference>
<accession>A0A6A6QM47</accession>
<evidence type="ECO:0000256" key="3">
    <source>
        <dbReference type="ARBA" id="ARBA00012023"/>
    </source>
</evidence>
<comment type="function">
    <text evidence="1">Has kinase activity and phosphorylates inositol-1,3,4,5,6-pentakisphosphate (Ins(1,3,4,5,6)P5) to produce 1,2,3,4,5,6-hexakisphosphate (InsP6), also known as phytate.</text>
</comment>
<evidence type="ECO:0000256" key="7">
    <source>
        <dbReference type="ARBA" id="ARBA00022777"/>
    </source>
</evidence>
<keyword evidence="8 9" id="KW-0067">ATP-binding</keyword>
<comment type="similarity">
    <text evidence="2">Belongs to the IPK1 type 1 family.</text>
</comment>
<dbReference type="GO" id="GO:0035299">
    <property type="term" value="F:inositol-1,3,4,5,6-pentakisphosphate 2-kinase activity"/>
    <property type="evidence" value="ECO:0007669"/>
    <property type="project" value="UniProtKB-EC"/>
</dbReference>
<protein>
    <recommendedName>
        <fullName evidence="4 9">Inositol-pentakisphosphate 2-kinase</fullName>
        <ecNumber evidence="3 9">2.7.1.158</ecNumber>
    </recommendedName>
</protein>
<gene>
    <name evidence="10" type="ORF">BU16DRAFT_91095</name>
</gene>
<evidence type="ECO:0000256" key="2">
    <source>
        <dbReference type="ARBA" id="ARBA00008305"/>
    </source>
</evidence>
<evidence type="ECO:0000256" key="6">
    <source>
        <dbReference type="ARBA" id="ARBA00022741"/>
    </source>
</evidence>
<sequence>MAFYIRAATQDEIQRGGLWSIQYLGEGAANVVFALRDPSYAPQGSCECRHPVVCTTASDEDAPLSLLQNRVLRFSKNTRNAPSCRDIATHFTNITSHFFDGDTARHHTFEGVVEVTQPLIDYLNTLLRQWGMLNRRKAGCEREEIRTDDPCCILLPDLTPVPGSFATIEIKPKWLLQSPTAPPFAIRCRTCALRAQRAAKGDARRLMMDNGETPFCPLTLVSDDGSAISQIFYNRLRHLPWFETLSPIDQIGMEVLVLTYFCSGPGRALMLKLKRWQEELDPVAPPNSERMSNFGGIILSAIPPPTTEVMRERLKVAMTFRDCSMFVCVHYGAEVPFVEAYLVDLDPKVDEKISEWLEKENGLINQGWYMGKEEGESREEVCILAKQMKREVMWWL</sequence>
<dbReference type="GO" id="GO:0005634">
    <property type="term" value="C:nucleus"/>
    <property type="evidence" value="ECO:0007669"/>
    <property type="project" value="TreeGrafter"/>
</dbReference>
<dbReference type="Pfam" id="PF06090">
    <property type="entry name" value="Ins_P5_2-kin"/>
    <property type="match status" value="2"/>
</dbReference>
<keyword evidence="11" id="KW-1185">Reference proteome</keyword>
<evidence type="ECO:0000256" key="5">
    <source>
        <dbReference type="ARBA" id="ARBA00022679"/>
    </source>
</evidence>
<comment type="function">
    <text evidence="9">Phosphorylates Ins(1,3,4,5,6)P5 at position 2 to form Ins(1,2,3,4,5,6)P6 (InsP6 or phytate).</text>
</comment>
<organism evidence="10 11">
    <name type="scientific">Lophium mytilinum</name>
    <dbReference type="NCBI Taxonomy" id="390894"/>
    <lineage>
        <taxon>Eukaryota</taxon>
        <taxon>Fungi</taxon>
        <taxon>Dikarya</taxon>
        <taxon>Ascomycota</taxon>
        <taxon>Pezizomycotina</taxon>
        <taxon>Dothideomycetes</taxon>
        <taxon>Pleosporomycetidae</taxon>
        <taxon>Mytilinidiales</taxon>
        <taxon>Mytilinidiaceae</taxon>
        <taxon>Lophium</taxon>
    </lineage>
</organism>
<evidence type="ECO:0000256" key="8">
    <source>
        <dbReference type="ARBA" id="ARBA00022840"/>
    </source>
</evidence>
<keyword evidence="6 9" id="KW-0547">Nucleotide-binding</keyword>
<dbReference type="OrthoDB" id="272370at2759"/>
<dbReference type="AlphaFoldDB" id="A0A6A6QM47"/>
<keyword evidence="5 9" id="KW-0808">Transferase</keyword>
<dbReference type="InterPro" id="IPR009286">
    <property type="entry name" value="Ins_P5_2-kin"/>
</dbReference>
<dbReference type="EC" id="2.7.1.158" evidence="3 9"/>
<dbReference type="EMBL" id="MU004193">
    <property type="protein sequence ID" value="KAF2492803.1"/>
    <property type="molecule type" value="Genomic_DNA"/>
</dbReference>
<dbReference type="Proteomes" id="UP000799750">
    <property type="component" value="Unassembled WGS sequence"/>
</dbReference>
<keyword evidence="7 9" id="KW-0418">Kinase</keyword>